<feature type="compositionally biased region" description="Low complexity" evidence="1">
    <location>
        <begin position="60"/>
        <end position="79"/>
    </location>
</feature>
<gene>
    <name evidence="2" type="ORF">DEO72_LG5g2758</name>
</gene>
<name>A0A4D6M1M4_VIGUN</name>
<proteinExistence type="predicted"/>
<evidence type="ECO:0000256" key="1">
    <source>
        <dbReference type="SAM" id="MobiDB-lite"/>
    </source>
</evidence>
<protein>
    <recommendedName>
        <fullName evidence="4">Peptidase A1 domain-containing protein</fullName>
    </recommendedName>
</protein>
<organism evidence="2 3">
    <name type="scientific">Vigna unguiculata</name>
    <name type="common">Cowpea</name>
    <dbReference type="NCBI Taxonomy" id="3917"/>
    <lineage>
        <taxon>Eukaryota</taxon>
        <taxon>Viridiplantae</taxon>
        <taxon>Streptophyta</taxon>
        <taxon>Embryophyta</taxon>
        <taxon>Tracheophyta</taxon>
        <taxon>Spermatophyta</taxon>
        <taxon>Magnoliopsida</taxon>
        <taxon>eudicotyledons</taxon>
        <taxon>Gunneridae</taxon>
        <taxon>Pentapetalae</taxon>
        <taxon>rosids</taxon>
        <taxon>fabids</taxon>
        <taxon>Fabales</taxon>
        <taxon>Fabaceae</taxon>
        <taxon>Papilionoideae</taxon>
        <taxon>50 kb inversion clade</taxon>
        <taxon>NPAAA clade</taxon>
        <taxon>indigoferoid/millettioid clade</taxon>
        <taxon>Phaseoleae</taxon>
        <taxon>Vigna</taxon>
    </lineage>
</organism>
<dbReference type="Proteomes" id="UP000501690">
    <property type="component" value="Linkage Group LG5"/>
</dbReference>
<dbReference type="AlphaFoldDB" id="A0A4D6M1M4"/>
<reference evidence="2 3" key="1">
    <citation type="submission" date="2019-04" db="EMBL/GenBank/DDBJ databases">
        <title>An improved genome assembly and genetic linkage map for asparagus bean, Vigna unguiculata ssp. sesquipedialis.</title>
        <authorList>
            <person name="Xia Q."/>
            <person name="Zhang R."/>
            <person name="Dong Y."/>
        </authorList>
    </citation>
    <scope>NUCLEOTIDE SEQUENCE [LARGE SCALE GENOMIC DNA]</scope>
    <source>
        <tissue evidence="2">Leaf</tissue>
    </source>
</reference>
<dbReference type="EMBL" id="CP039349">
    <property type="protein sequence ID" value="QCD94673.1"/>
    <property type="molecule type" value="Genomic_DNA"/>
</dbReference>
<sequence>MVIDTGSELSWLHCNNHTNINRLMPDPFFSTRMPPPPTRQSRALRQPAQFGPEIFPYPLPATRTTSATPLSPTSTLPLRKGTSLRTH</sequence>
<evidence type="ECO:0000313" key="3">
    <source>
        <dbReference type="Proteomes" id="UP000501690"/>
    </source>
</evidence>
<keyword evidence="3" id="KW-1185">Reference proteome</keyword>
<evidence type="ECO:0008006" key="4">
    <source>
        <dbReference type="Google" id="ProtNLM"/>
    </source>
</evidence>
<evidence type="ECO:0000313" key="2">
    <source>
        <dbReference type="EMBL" id="QCD94673.1"/>
    </source>
</evidence>
<feature type="region of interest" description="Disordered" evidence="1">
    <location>
        <begin position="26"/>
        <end position="87"/>
    </location>
</feature>
<accession>A0A4D6M1M4</accession>